<accession>A0ACC0EFS4</accession>
<organism evidence="1 2">
    <name type="scientific">Puccinia striiformis f. sp. tritici</name>
    <dbReference type="NCBI Taxonomy" id="168172"/>
    <lineage>
        <taxon>Eukaryota</taxon>
        <taxon>Fungi</taxon>
        <taxon>Dikarya</taxon>
        <taxon>Basidiomycota</taxon>
        <taxon>Pucciniomycotina</taxon>
        <taxon>Pucciniomycetes</taxon>
        <taxon>Pucciniales</taxon>
        <taxon>Pucciniaceae</taxon>
        <taxon>Puccinia</taxon>
    </lineage>
</organism>
<evidence type="ECO:0000313" key="2">
    <source>
        <dbReference type="Proteomes" id="UP001060170"/>
    </source>
</evidence>
<proteinExistence type="predicted"/>
<comment type="caution">
    <text evidence="1">The sequence shown here is derived from an EMBL/GenBank/DDBJ whole genome shotgun (WGS) entry which is preliminary data.</text>
</comment>
<protein>
    <submittedName>
        <fullName evidence="1">Uncharacterized protein</fullName>
    </submittedName>
</protein>
<dbReference type="Proteomes" id="UP001060170">
    <property type="component" value="Chromosome 7"/>
</dbReference>
<gene>
    <name evidence="1" type="ORF">MJO28_007519</name>
</gene>
<reference evidence="1 2" key="3">
    <citation type="journal article" date="2022" name="Microbiol. Spectr.">
        <title>Folding features and dynamics of 3D genome architecture in plant fungal pathogens.</title>
        <authorList>
            <person name="Xia C."/>
        </authorList>
    </citation>
    <scope>NUCLEOTIDE SEQUENCE [LARGE SCALE GENOMIC DNA]</scope>
    <source>
        <strain evidence="1 2">93-210</strain>
    </source>
</reference>
<dbReference type="EMBL" id="CM045871">
    <property type="protein sequence ID" value="KAI7951835.1"/>
    <property type="molecule type" value="Genomic_DNA"/>
</dbReference>
<reference evidence="2" key="1">
    <citation type="journal article" date="2018" name="BMC Genomics">
        <title>Genomic insights into host adaptation between the wheat stripe rust pathogen (Puccinia striiformis f. sp. tritici) and the barley stripe rust pathogen (Puccinia striiformis f. sp. hordei).</title>
        <authorList>
            <person name="Xia C."/>
            <person name="Wang M."/>
            <person name="Yin C."/>
            <person name="Cornejo O.E."/>
            <person name="Hulbert S.H."/>
            <person name="Chen X."/>
        </authorList>
    </citation>
    <scope>NUCLEOTIDE SEQUENCE [LARGE SCALE GENOMIC DNA]</scope>
    <source>
        <strain evidence="2">93-210</strain>
    </source>
</reference>
<name>A0ACC0EFS4_9BASI</name>
<reference evidence="2" key="2">
    <citation type="journal article" date="2018" name="Mol. Plant Microbe Interact.">
        <title>Genome sequence resources for the wheat stripe rust pathogen (Puccinia striiformis f. sp. tritici) and the barley stripe rust pathogen (Puccinia striiformis f. sp. hordei).</title>
        <authorList>
            <person name="Xia C."/>
            <person name="Wang M."/>
            <person name="Yin C."/>
            <person name="Cornejo O.E."/>
            <person name="Hulbert S.H."/>
            <person name="Chen X."/>
        </authorList>
    </citation>
    <scope>NUCLEOTIDE SEQUENCE [LARGE SCALE GENOMIC DNA]</scope>
    <source>
        <strain evidence="2">93-210</strain>
    </source>
</reference>
<sequence length="120" mass="13221">MVLIIKDDIGHIDNLAVGDWGLTFKQFQGVDGSKDSITDADLAMGNSGRQSFKTTGQISIKLLEDARSARSFRLSVHHELKLNYELKLDKFENGVENLGVRPYLSACELACLINPILSLA</sequence>
<keyword evidence="2" id="KW-1185">Reference proteome</keyword>
<evidence type="ECO:0000313" key="1">
    <source>
        <dbReference type="EMBL" id="KAI7951835.1"/>
    </source>
</evidence>